<gene>
    <name evidence="1" type="ORF">BF17_21425</name>
</gene>
<organism evidence="1 2">
    <name type="scientific">Yersinia similis</name>
    <dbReference type="NCBI Taxonomy" id="367190"/>
    <lineage>
        <taxon>Bacteria</taxon>
        <taxon>Pseudomonadati</taxon>
        <taxon>Pseudomonadota</taxon>
        <taxon>Gammaproteobacteria</taxon>
        <taxon>Enterobacterales</taxon>
        <taxon>Yersiniaceae</taxon>
        <taxon>Yersinia</taxon>
    </lineage>
</organism>
<dbReference type="Proteomes" id="UP000019439">
    <property type="component" value="Chromosome"/>
</dbReference>
<evidence type="ECO:0000313" key="2">
    <source>
        <dbReference type="Proteomes" id="UP000019439"/>
    </source>
</evidence>
<accession>A0ABN4CTZ3</accession>
<keyword evidence="2" id="KW-1185">Reference proteome</keyword>
<sequence length="97" mass="10770">MCLVDKHTGTGERDDAGRQWNVEQSGLVLESYGMDCFIADVEACRQFWRDGEHIISEILDYSAGAGFSDIWADSGLNIKTAAQLRELLKLRNTGGVF</sequence>
<protein>
    <submittedName>
        <fullName evidence="1">Uncharacterized protein</fullName>
    </submittedName>
</protein>
<evidence type="ECO:0000313" key="1">
    <source>
        <dbReference type="EMBL" id="AHK21542.1"/>
    </source>
</evidence>
<reference evidence="1 2" key="1">
    <citation type="journal article" date="2014" name="Genome Announc.">
        <title>Genome Sequence of Yersinia similis Y228T, a Member of the Yersinia pseudotuberculosis Complex.</title>
        <authorList>
            <person name="Sprague L.D."/>
            <person name="Neubauer H."/>
        </authorList>
    </citation>
    <scope>NUCLEOTIDE SEQUENCE [LARGE SCALE GENOMIC DNA]</scope>
    <source>
        <strain evidence="1 2">228</strain>
    </source>
</reference>
<dbReference type="EMBL" id="CP007230">
    <property type="protein sequence ID" value="AHK21542.1"/>
    <property type="molecule type" value="Genomic_DNA"/>
</dbReference>
<name>A0ABN4CTZ3_9GAMM</name>
<proteinExistence type="predicted"/>